<keyword evidence="1 6" id="KW-0808">Transferase</keyword>
<dbReference type="GO" id="GO:0005737">
    <property type="term" value="C:cytoplasm"/>
    <property type="evidence" value="ECO:0007669"/>
    <property type="project" value="TreeGrafter"/>
</dbReference>
<dbReference type="EMBL" id="AWSD01000145">
    <property type="protein sequence ID" value="ERH19509.1"/>
    <property type="molecule type" value="Genomic_DNA"/>
</dbReference>
<protein>
    <submittedName>
        <fullName evidence="6">Acetyltransferase, GNAT family</fullName>
    </submittedName>
</protein>
<organism evidence="6 7">
    <name type="scientific">Actinomyces johnsonii F0510</name>
    <dbReference type="NCBI Taxonomy" id="1227262"/>
    <lineage>
        <taxon>Bacteria</taxon>
        <taxon>Bacillati</taxon>
        <taxon>Actinomycetota</taxon>
        <taxon>Actinomycetes</taxon>
        <taxon>Actinomycetales</taxon>
        <taxon>Actinomycetaceae</taxon>
        <taxon>Actinomyces</taxon>
    </lineage>
</organism>
<dbReference type="InterPro" id="IPR016181">
    <property type="entry name" value="Acyl_CoA_acyltransferase"/>
</dbReference>
<comment type="caution">
    <text evidence="6">The sequence shown here is derived from an EMBL/GenBank/DDBJ whole genome shotgun (WGS) entry which is preliminary data.</text>
</comment>
<dbReference type="PANTHER" id="PTHR43792">
    <property type="entry name" value="GNAT FAMILY, PUTATIVE (AFU_ORTHOLOGUE AFUA_3G00765)-RELATED-RELATED"/>
    <property type="match status" value="1"/>
</dbReference>
<dbReference type="PATRIC" id="fig|1227262.3.peg.1148"/>
<evidence type="ECO:0000313" key="6">
    <source>
        <dbReference type="EMBL" id="ERH19509.1"/>
    </source>
</evidence>
<dbReference type="SUPFAM" id="SSF55729">
    <property type="entry name" value="Acyl-CoA N-acyltransferases (Nat)"/>
    <property type="match status" value="1"/>
</dbReference>
<evidence type="ECO:0000256" key="1">
    <source>
        <dbReference type="ARBA" id="ARBA00022679"/>
    </source>
</evidence>
<dbReference type="PANTHER" id="PTHR43792:SF8">
    <property type="entry name" value="[RIBOSOMAL PROTEIN US5]-ALANINE N-ACETYLTRANSFERASE"/>
    <property type="match status" value="1"/>
</dbReference>
<name>U1QC09_9ACTO</name>
<dbReference type="GO" id="GO:0008999">
    <property type="term" value="F:protein-N-terminal-alanine acetyltransferase activity"/>
    <property type="evidence" value="ECO:0007669"/>
    <property type="project" value="TreeGrafter"/>
</dbReference>
<evidence type="ECO:0000256" key="3">
    <source>
        <dbReference type="ARBA" id="ARBA00038502"/>
    </source>
</evidence>
<evidence type="ECO:0000256" key="2">
    <source>
        <dbReference type="ARBA" id="ARBA00023315"/>
    </source>
</evidence>
<reference evidence="6 7" key="1">
    <citation type="submission" date="2013-06" db="EMBL/GenBank/DDBJ databases">
        <authorList>
            <person name="Weinstock G."/>
            <person name="Sodergren E."/>
            <person name="Lobos E.A."/>
            <person name="Fulton L."/>
            <person name="Fulton R."/>
            <person name="Courtney L."/>
            <person name="Fronick C."/>
            <person name="O'Laughlin M."/>
            <person name="Godfrey J."/>
            <person name="Wilson R.M."/>
            <person name="Miner T."/>
            <person name="Farmer C."/>
            <person name="Delehaunty K."/>
            <person name="Cordes M."/>
            <person name="Minx P."/>
            <person name="Tomlinson C."/>
            <person name="Chen J."/>
            <person name="Wollam A."/>
            <person name="Pepin K.H."/>
            <person name="Bhonagiri V."/>
            <person name="Zhang X."/>
            <person name="Warren W."/>
            <person name="Mitreva M."/>
            <person name="Mardis E.R."/>
            <person name="Wilson R.K."/>
        </authorList>
    </citation>
    <scope>NUCLEOTIDE SEQUENCE [LARGE SCALE GENOMIC DNA]</scope>
    <source>
        <strain evidence="6 7">F0510</strain>
    </source>
</reference>
<sequence length="266" mass="28960">MPDDPAPQQEPRDDDSGQLPRAEARGGSIGGGLRRAMDGLLLGAGAAPRFTWPVSLEPEAVREENREGRGRGGLVDRPLLVVRELREADEEAWKALRLAENERLAPWEATLPPGGGESLSAFPAFVRRQTRRARLGEAMSFVVEVDGAFAGQVAVDPITWGATRSAQVGYWIAGAWQGRGIMRLSVALVLDHLLGPVGLHRVEINVRPENTRSLDLCRGLGLREEGLRRGYMHINGAWADHVSFAAVAEEVRRPDGVGFQRRLTGG</sequence>
<dbReference type="HOGENOM" id="CLU_013985_40_0_11"/>
<dbReference type="PROSITE" id="PS51186">
    <property type="entry name" value="GNAT"/>
    <property type="match status" value="1"/>
</dbReference>
<dbReference type="AlphaFoldDB" id="U1QC09"/>
<dbReference type="Pfam" id="PF13302">
    <property type="entry name" value="Acetyltransf_3"/>
    <property type="match status" value="1"/>
</dbReference>
<evidence type="ECO:0000313" key="7">
    <source>
        <dbReference type="Proteomes" id="UP000016498"/>
    </source>
</evidence>
<keyword evidence="2" id="KW-0012">Acyltransferase</keyword>
<comment type="similarity">
    <text evidence="3">Belongs to the acetyltransferase family. RimJ subfamily.</text>
</comment>
<feature type="domain" description="N-acetyltransferase" evidence="5">
    <location>
        <begin position="80"/>
        <end position="254"/>
    </location>
</feature>
<accession>U1QC09</accession>
<dbReference type="Proteomes" id="UP000016498">
    <property type="component" value="Unassembled WGS sequence"/>
</dbReference>
<gene>
    <name evidence="6" type="ORF">HMPREF1549_01411</name>
</gene>
<dbReference type="InterPro" id="IPR051531">
    <property type="entry name" value="N-acetyltransferase"/>
</dbReference>
<dbReference type="InterPro" id="IPR000182">
    <property type="entry name" value="GNAT_dom"/>
</dbReference>
<evidence type="ECO:0000256" key="4">
    <source>
        <dbReference type="SAM" id="MobiDB-lite"/>
    </source>
</evidence>
<evidence type="ECO:0000259" key="5">
    <source>
        <dbReference type="PROSITE" id="PS51186"/>
    </source>
</evidence>
<feature type="region of interest" description="Disordered" evidence="4">
    <location>
        <begin position="1"/>
        <end position="33"/>
    </location>
</feature>
<dbReference type="RefSeq" id="WP_021606092.1">
    <property type="nucleotide sequence ID" value="NZ_KE951652.1"/>
</dbReference>
<dbReference type="Gene3D" id="3.40.630.30">
    <property type="match status" value="1"/>
</dbReference>
<proteinExistence type="inferred from homology"/>